<feature type="domain" description="EGF-like" evidence="6">
    <location>
        <begin position="41"/>
        <end position="77"/>
    </location>
</feature>
<protein>
    <recommendedName>
        <fullName evidence="6">EGF-like domain-containing protein</fullName>
    </recommendedName>
</protein>
<dbReference type="PROSITE" id="PS50026">
    <property type="entry name" value="EGF_3"/>
    <property type="match status" value="1"/>
</dbReference>
<keyword evidence="2 4" id="KW-0378">Hydrolase</keyword>
<name>A0A250J1Z7_9BACT</name>
<dbReference type="Gene3D" id="2.115.10.20">
    <property type="entry name" value="Glycosyl hydrolase domain, family 43"/>
    <property type="match status" value="1"/>
</dbReference>
<dbReference type="PROSITE" id="PS51257">
    <property type="entry name" value="PROKAR_LIPOPROTEIN"/>
    <property type="match status" value="1"/>
</dbReference>
<feature type="chain" id="PRO_5012942188" description="EGF-like domain-containing protein" evidence="5">
    <location>
        <begin position="20"/>
        <end position="587"/>
    </location>
</feature>
<dbReference type="InterPro" id="IPR023296">
    <property type="entry name" value="Glyco_hydro_beta-prop_sf"/>
</dbReference>
<gene>
    <name evidence="7" type="ORF">CYFUS_002944</name>
</gene>
<dbReference type="Gene3D" id="2.10.25.10">
    <property type="entry name" value="Laminin"/>
    <property type="match status" value="1"/>
</dbReference>
<dbReference type="SUPFAM" id="SSF57196">
    <property type="entry name" value="EGF/Laminin"/>
    <property type="match status" value="1"/>
</dbReference>
<feature type="signal peptide" evidence="5">
    <location>
        <begin position="1"/>
        <end position="19"/>
    </location>
</feature>
<evidence type="ECO:0000256" key="1">
    <source>
        <dbReference type="ARBA" id="ARBA00009865"/>
    </source>
</evidence>
<dbReference type="PROSITE" id="PS01186">
    <property type="entry name" value="EGF_2"/>
    <property type="match status" value="1"/>
</dbReference>
<dbReference type="SUPFAM" id="SSF75005">
    <property type="entry name" value="Arabinanase/levansucrase/invertase"/>
    <property type="match status" value="1"/>
</dbReference>
<evidence type="ECO:0000259" key="6">
    <source>
        <dbReference type="PROSITE" id="PS50026"/>
    </source>
</evidence>
<evidence type="ECO:0000256" key="4">
    <source>
        <dbReference type="RuleBase" id="RU361187"/>
    </source>
</evidence>
<dbReference type="Pfam" id="PF04616">
    <property type="entry name" value="Glyco_hydro_43"/>
    <property type="match status" value="1"/>
</dbReference>
<dbReference type="PANTHER" id="PTHR42812">
    <property type="entry name" value="BETA-XYLOSIDASE"/>
    <property type="match status" value="1"/>
</dbReference>
<dbReference type="GO" id="GO:0005975">
    <property type="term" value="P:carbohydrate metabolic process"/>
    <property type="evidence" value="ECO:0007669"/>
    <property type="project" value="InterPro"/>
</dbReference>
<dbReference type="PANTHER" id="PTHR42812:SF5">
    <property type="entry name" value="ENDO-ARABINASE"/>
    <property type="match status" value="1"/>
</dbReference>
<dbReference type="InterPro" id="IPR051795">
    <property type="entry name" value="Glycosyl_Hydrlase_43"/>
</dbReference>
<dbReference type="EMBL" id="CP022098">
    <property type="protein sequence ID" value="ATB37522.1"/>
    <property type="molecule type" value="Genomic_DNA"/>
</dbReference>
<proteinExistence type="inferred from homology"/>
<accession>A0A250J1Z7</accession>
<keyword evidence="5" id="KW-0732">Signal</keyword>
<dbReference type="PROSITE" id="PS00022">
    <property type="entry name" value="EGF_1"/>
    <property type="match status" value="1"/>
</dbReference>
<keyword evidence="3 4" id="KW-0326">Glycosidase</keyword>
<dbReference type="GO" id="GO:0004553">
    <property type="term" value="F:hydrolase activity, hydrolyzing O-glycosyl compounds"/>
    <property type="evidence" value="ECO:0007669"/>
    <property type="project" value="InterPro"/>
</dbReference>
<dbReference type="InterPro" id="IPR006710">
    <property type="entry name" value="Glyco_hydro_43"/>
</dbReference>
<evidence type="ECO:0000256" key="3">
    <source>
        <dbReference type="ARBA" id="ARBA00023295"/>
    </source>
</evidence>
<comment type="similarity">
    <text evidence="1 4">Belongs to the glycosyl hydrolase 43 family.</text>
</comment>
<evidence type="ECO:0000313" key="8">
    <source>
        <dbReference type="Proteomes" id="UP000217257"/>
    </source>
</evidence>
<dbReference type="KEGG" id="cfus:CYFUS_002944"/>
<dbReference type="AlphaFoldDB" id="A0A250J1Z7"/>
<dbReference type="Proteomes" id="UP000217257">
    <property type="component" value="Chromosome"/>
</dbReference>
<sequence>MRQRIHWISLSCLAFTALAGCGSAEEGRQDLPMQGEVSALADGVCSGVTCGGHGVCQDRSGSAVCVCDEGFTGTSCSTRGGNFYARSLLVSGMADPDVYKEHDDLFFLTGTGNGASVPIYETNDLSSFRLKLSYSPSAADPVYDYCMIWAPDLNKANGVYVLNFSAQRVPNGAACPASGQDVTTFTATAPDLNLRFGVPQPINPNTTYPRTQVPASCVAEGCNRTIRIDSATYNDPSGRWFFYVWFDRGNNISSFNTSAPGVVYNHAGPALYSLPAEEETINEAPEIFKRNGLYYLLLSTGWFNSQYSMRYIVGDSLPQLTRARALRRLSMPMRNAAGALIQTHGHNTVVDRRGEYFNIFHVGAFQPAGTFTSRSTYKQRLAFKPDGSLASLNQVNVRWTRMAGYSYSIDLVLRDGTVVGPCLDVNQLGTSNKVTFNGVCPSAGSRMVNKGDIAAFRLYYSNNGVWGANVQTAYDGGADDVFVELPGGTTPFVDLSWSEEETGAQYSIDVQRRDTGAWIGPCIDVNSVNRALAWNYAGRCTSPGIDVAPSNISAFRVCSAVGGDWSRARCGTTAYDGKRMDASVVIP</sequence>
<dbReference type="InterPro" id="IPR000742">
    <property type="entry name" value="EGF"/>
</dbReference>
<dbReference type="Pfam" id="PF23106">
    <property type="entry name" value="EGF_Teneurin"/>
    <property type="match status" value="1"/>
</dbReference>
<evidence type="ECO:0000313" key="7">
    <source>
        <dbReference type="EMBL" id="ATB37522.1"/>
    </source>
</evidence>
<dbReference type="CDD" id="cd00054">
    <property type="entry name" value="EGF_CA"/>
    <property type="match status" value="1"/>
</dbReference>
<evidence type="ECO:0000256" key="5">
    <source>
        <dbReference type="SAM" id="SignalP"/>
    </source>
</evidence>
<reference evidence="7 8" key="1">
    <citation type="submission" date="2017-06" db="EMBL/GenBank/DDBJ databases">
        <title>Sequencing and comparative analysis of myxobacterial genomes.</title>
        <authorList>
            <person name="Rupp O."/>
            <person name="Goesmann A."/>
            <person name="Sogaard-Andersen L."/>
        </authorList>
    </citation>
    <scope>NUCLEOTIDE SEQUENCE [LARGE SCALE GENOMIC DNA]</scope>
    <source>
        <strain evidence="7 8">DSM 52655</strain>
    </source>
</reference>
<evidence type="ECO:0000256" key="2">
    <source>
        <dbReference type="ARBA" id="ARBA00022801"/>
    </source>
</evidence>
<organism evidence="7 8">
    <name type="scientific">Cystobacter fuscus</name>
    <dbReference type="NCBI Taxonomy" id="43"/>
    <lineage>
        <taxon>Bacteria</taxon>
        <taxon>Pseudomonadati</taxon>
        <taxon>Myxococcota</taxon>
        <taxon>Myxococcia</taxon>
        <taxon>Myxococcales</taxon>
        <taxon>Cystobacterineae</taxon>
        <taxon>Archangiaceae</taxon>
        <taxon>Cystobacter</taxon>
    </lineage>
</organism>